<feature type="compositionally biased region" description="Basic and acidic residues" evidence="1">
    <location>
        <begin position="60"/>
        <end position="70"/>
    </location>
</feature>
<reference evidence="2 3" key="1">
    <citation type="journal article" date="2010" name="Science">
        <title>Genomic comparison of the ants Camponotus floridanus and Harpegnathos saltator.</title>
        <authorList>
            <person name="Bonasio R."/>
            <person name="Zhang G."/>
            <person name="Ye C."/>
            <person name="Mutti N.S."/>
            <person name="Fang X."/>
            <person name="Qin N."/>
            <person name="Donahue G."/>
            <person name="Yang P."/>
            <person name="Li Q."/>
            <person name="Li C."/>
            <person name="Zhang P."/>
            <person name="Huang Z."/>
            <person name="Berger S.L."/>
            <person name="Reinberg D."/>
            <person name="Wang J."/>
            <person name="Liebig J."/>
        </authorList>
    </citation>
    <scope>NUCLEOTIDE SEQUENCE [LARGE SCALE GENOMIC DNA]</scope>
    <source>
        <strain evidence="2 3">R22 G/1</strain>
    </source>
</reference>
<feature type="region of interest" description="Disordered" evidence="1">
    <location>
        <begin position="1"/>
        <end position="116"/>
    </location>
</feature>
<feature type="compositionally biased region" description="Polar residues" evidence="1">
    <location>
        <begin position="49"/>
        <end position="59"/>
    </location>
</feature>
<dbReference type="EMBL" id="GL449831">
    <property type="protein sequence ID" value="EFN81888.1"/>
    <property type="molecule type" value="Genomic_DNA"/>
</dbReference>
<keyword evidence="3" id="KW-1185">Reference proteome</keyword>
<dbReference type="Proteomes" id="UP000008237">
    <property type="component" value="Unassembled WGS sequence"/>
</dbReference>
<dbReference type="AlphaFoldDB" id="E2BQZ3"/>
<gene>
    <name evidence="2" type="ORF">EAI_17383</name>
</gene>
<organism evidence="3">
    <name type="scientific">Harpegnathos saltator</name>
    <name type="common">Jerdon's jumping ant</name>
    <dbReference type="NCBI Taxonomy" id="610380"/>
    <lineage>
        <taxon>Eukaryota</taxon>
        <taxon>Metazoa</taxon>
        <taxon>Ecdysozoa</taxon>
        <taxon>Arthropoda</taxon>
        <taxon>Hexapoda</taxon>
        <taxon>Insecta</taxon>
        <taxon>Pterygota</taxon>
        <taxon>Neoptera</taxon>
        <taxon>Endopterygota</taxon>
        <taxon>Hymenoptera</taxon>
        <taxon>Apocrita</taxon>
        <taxon>Aculeata</taxon>
        <taxon>Formicoidea</taxon>
        <taxon>Formicidae</taxon>
        <taxon>Ponerinae</taxon>
        <taxon>Ponerini</taxon>
        <taxon>Harpegnathos</taxon>
    </lineage>
</organism>
<evidence type="ECO:0000313" key="3">
    <source>
        <dbReference type="Proteomes" id="UP000008237"/>
    </source>
</evidence>
<sequence>MADGGWSAEKETSSDRAIGYVPSDSEGNAPGTPPRFSGTGSSSACDSSETLMRISSSSKESGENLAKETMADGGWSAEKETSSDRAIGYVKATHLVRRPGSQEPDPHLPASPLERR</sequence>
<accession>E2BQZ3</accession>
<dbReference type="InParanoid" id="E2BQZ3"/>
<proteinExistence type="predicted"/>
<name>E2BQZ3_HARSA</name>
<evidence type="ECO:0000256" key="1">
    <source>
        <dbReference type="SAM" id="MobiDB-lite"/>
    </source>
</evidence>
<evidence type="ECO:0000313" key="2">
    <source>
        <dbReference type="EMBL" id="EFN81888.1"/>
    </source>
</evidence>
<feature type="compositionally biased region" description="Low complexity" evidence="1">
    <location>
        <begin position="37"/>
        <end position="48"/>
    </location>
</feature>
<protein>
    <submittedName>
        <fullName evidence="2">Uncharacterized protein</fullName>
    </submittedName>
</protein>